<evidence type="ECO:0000256" key="4">
    <source>
        <dbReference type="RuleBase" id="RU003629"/>
    </source>
</evidence>
<dbReference type="NCBIfam" id="NF003698">
    <property type="entry name" value="PRK05309.1"/>
    <property type="match status" value="1"/>
</dbReference>
<protein>
    <recommendedName>
        <fullName evidence="7">Ribosomal protein S11</fullName>
    </recommendedName>
</protein>
<dbReference type="InterPro" id="IPR036967">
    <property type="entry name" value="Ribosomal_uS11_sf"/>
</dbReference>
<dbReference type="Proteomes" id="UP000271974">
    <property type="component" value="Unassembled WGS sequence"/>
</dbReference>
<evidence type="ECO:0000313" key="5">
    <source>
        <dbReference type="EMBL" id="RUS91925.1"/>
    </source>
</evidence>
<dbReference type="InterPro" id="IPR018102">
    <property type="entry name" value="Ribosomal_uS11_CS"/>
</dbReference>
<dbReference type="STRING" id="188477.A0A3S1AH37"/>
<proteinExistence type="inferred from homology"/>
<evidence type="ECO:0000256" key="1">
    <source>
        <dbReference type="ARBA" id="ARBA00006194"/>
    </source>
</evidence>
<comment type="similarity">
    <text evidence="1 4">Belongs to the universal ribosomal protein uS11 family.</text>
</comment>
<comment type="caution">
    <text evidence="5">The sequence shown here is derived from an EMBL/GenBank/DDBJ whole genome shotgun (WGS) entry which is preliminary data.</text>
</comment>
<keyword evidence="3 4" id="KW-0687">Ribonucleoprotein</keyword>
<dbReference type="GO" id="GO:0003735">
    <property type="term" value="F:structural constituent of ribosome"/>
    <property type="evidence" value="ECO:0007669"/>
    <property type="project" value="InterPro"/>
</dbReference>
<evidence type="ECO:0000313" key="6">
    <source>
        <dbReference type="Proteomes" id="UP000271974"/>
    </source>
</evidence>
<keyword evidence="2 4" id="KW-0689">Ribosomal protein</keyword>
<dbReference type="AlphaFoldDB" id="A0A3S1AH37"/>
<dbReference type="GO" id="GO:0006412">
    <property type="term" value="P:translation"/>
    <property type="evidence" value="ECO:0007669"/>
    <property type="project" value="InterPro"/>
</dbReference>
<evidence type="ECO:0008006" key="7">
    <source>
        <dbReference type="Google" id="ProtNLM"/>
    </source>
</evidence>
<dbReference type="Pfam" id="PF00411">
    <property type="entry name" value="Ribosomal_S11"/>
    <property type="match status" value="1"/>
</dbReference>
<dbReference type="Gene3D" id="3.30.420.80">
    <property type="entry name" value="Ribosomal protein S11"/>
    <property type="match status" value="1"/>
</dbReference>
<dbReference type="PANTHER" id="PTHR11759">
    <property type="entry name" value="40S RIBOSOMAL PROTEIN S14/30S RIBOSOMAL PROTEIN S11"/>
    <property type="match status" value="1"/>
</dbReference>
<dbReference type="SUPFAM" id="SSF53137">
    <property type="entry name" value="Translational machinery components"/>
    <property type="match status" value="1"/>
</dbReference>
<keyword evidence="6" id="KW-1185">Reference proteome</keyword>
<dbReference type="HAMAP" id="MF_01310">
    <property type="entry name" value="Ribosomal_uS11"/>
    <property type="match status" value="1"/>
</dbReference>
<dbReference type="PROSITE" id="PS00054">
    <property type="entry name" value="RIBOSOMAL_S11"/>
    <property type="match status" value="1"/>
</dbReference>
<dbReference type="InterPro" id="IPR001971">
    <property type="entry name" value="Ribosomal_uS11"/>
</dbReference>
<sequence>MLKILSIAQRLCISCDAFSATPMRNLAVTSGLKGYGRFKDSVKQAGIDTSEDQLGDTQPLQYDKTYGTSSFPTAETHSQVYDGIQFTDVPVVHIKSTSNNTILTVASGSNVLALQSAGTVGFRNARKGTNVAAQAAAIALASDAIRKEVKNVRVCLKGIGPGRLPALKALQMSGLNIISITDTTPLPFNGCRPKKMRRL</sequence>
<evidence type="ECO:0000256" key="3">
    <source>
        <dbReference type="ARBA" id="ARBA00023274"/>
    </source>
</evidence>
<dbReference type="EMBL" id="RQTK01000004">
    <property type="protein sequence ID" value="RUS91925.1"/>
    <property type="molecule type" value="Genomic_DNA"/>
</dbReference>
<dbReference type="OrthoDB" id="1654884at2759"/>
<reference evidence="5 6" key="1">
    <citation type="submission" date="2019-01" db="EMBL/GenBank/DDBJ databases">
        <title>A draft genome assembly of the solar-powered sea slug Elysia chlorotica.</title>
        <authorList>
            <person name="Cai H."/>
            <person name="Li Q."/>
            <person name="Fang X."/>
            <person name="Li J."/>
            <person name="Curtis N.E."/>
            <person name="Altenburger A."/>
            <person name="Shibata T."/>
            <person name="Feng M."/>
            <person name="Maeda T."/>
            <person name="Schwartz J.A."/>
            <person name="Shigenobu S."/>
            <person name="Lundholm N."/>
            <person name="Nishiyama T."/>
            <person name="Yang H."/>
            <person name="Hasebe M."/>
            <person name="Li S."/>
            <person name="Pierce S.K."/>
            <person name="Wang J."/>
        </authorList>
    </citation>
    <scope>NUCLEOTIDE SEQUENCE [LARGE SCALE GENOMIC DNA]</scope>
    <source>
        <strain evidence="5">EC2010</strain>
        <tissue evidence="5">Whole organism of an adult</tissue>
    </source>
</reference>
<gene>
    <name evidence="5" type="ORF">EGW08_000327</name>
</gene>
<dbReference type="GO" id="GO:1990904">
    <property type="term" value="C:ribonucleoprotein complex"/>
    <property type="evidence" value="ECO:0007669"/>
    <property type="project" value="UniProtKB-KW"/>
</dbReference>
<dbReference type="GO" id="GO:0005840">
    <property type="term" value="C:ribosome"/>
    <property type="evidence" value="ECO:0007669"/>
    <property type="project" value="UniProtKB-KW"/>
</dbReference>
<name>A0A3S1AH37_ELYCH</name>
<evidence type="ECO:0000256" key="2">
    <source>
        <dbReference type="ARBA" id="ARBA00022980"/>
    </source>
</evidence>
<organism evidence="5 6">
    <name type="scientific">Elysia chlorotica</name>
    <name type="common">Eastern emerald elysia</name>
    <name type="synonym">Sea slug</name>
    <dbReference type="NCBI Taxonomy" id="188477"/>
    <lineage>
        <taxon>Eukaryota</taxon>
        <taxon>Metazoa</taxon>
        <taxon>Spiralia</taxon>
        <taxon>Lophotrochozoa</taxon>
        <taxon>Mollusca</taxon>
        <taxon>Gastropoda</taxon>
        <taxon>Heterobranchia</taxon>
        <taxon>Euthyneura</taxon>
        <taxon>Panpulmonata</taxon>
        <taxon>Sacoglossa</taxon>
        <taxon>Placobranchoidea</taxon>
        <taxon>Plakobranchidae</taxon>
        <taxon>Elysia</taxon>
    </lineage>
</organism>
<accession>A0A3S1AH37</accession>